<dbReference type="InParanoid" id="E9HXT2"/>
<accession>E9HXT2</accession>
<dbReference type="Proteomes" id="UP000000305">
    <property type="component" value="Unassembled WGS sequence"/>
</dbReference>
<dbReference type="KEGG" id="dpx:DAPPUDRAFT_335442"/>
<reference evidence="1 2" key="1">
    <citation type="journal article" date="2011" name="Science">
        <title>The ecoresponsive genome of Daphnia pulex.</title>
        <authorList>
            <person name="Colbourne J.K."/>
            <person name="Pfrender M.E."/>
            <person name="Gilbert D."/>
            <person name="Thomas W.K."/>
            <person name="Tucker A."/>
            <person name="Oakley T.H."/>
            <person name="Tokishita S."/>
            <person name="Aerts A."/>
            <person name="Arnold G.J."/>
            <person name="Basu M.K."/>
            <person name="Bauer D.J."/>
            <person name="Caceres C.E."/>
            <person name="Carmel L."/>
            <person name="Casola C."/>
            <person name="Choi J.H."/>
            <person name="Detter J.C."/>
            <person name="Dong Q."/>
            <person name="Dusheyko S."/>
            <person name="Eads B.D."/>
            <person name="Frohlich T."/>
            <person name="Geiler-Samerotte K.A."/>
            <person name="Gerlach D."/>
            <person name="Hatcher P."/>
            <person name="Jogdeo S."/>
            <person name="Krijgsveld J."/>
            <person name="Kriventseva E.V."/>
            <person name="Kultz D."/>
            <person name="Laforsch C."/>
            <person name="Lindquist E."/>
            <person name="Lopez J."/>
            <person name="Manak J.R."/>
            <person name="Muller J."/>
            <person name="Pangilinan J."/>
            <person name="Patwardhan R.P."/>
            <person name="Pitluck S."/>
            <person name="Pritham E.J."/>
            <person name="Rechtsteiner A."/>
            <person name="Rho M."/>
            <person name="Rogozin I.B."/>
            <person name="Sakarya O."/>
            <person name="Salamov A."/>
            <person name="Schaack S."/>
            <person name="Shapiro H."/>
            <person name="Shiga Y."/>
            <person name="Skalitzky C."/>
            <person name="Smith Z."/>
            <person name="Souvorov A."/>
            <person name="Sung W."/>
            <person name="Tang Z."/>
            <person name="Tsuchiya D."/>
            <person name="Tu H."/>
            <person name="Vos H."/>
            <person name="Wang M."/>
            <person name="Wolf Y.I."/>
            <person name="Yamagata H."/>
            <person name="Yamada T."/>
            <person name="Ye Y."/>
            <person name="Shaw J.R."/>
            <person name="Andrews J."/>
            <person name="Crease T.J."/>
            <person name="Tang H."/>
            <person name="Lucas S.M."/>
            <person name="Robertson H.M."/>
            <person name="Bork P."/>
            <person name="Koonin E.V."/>
            <person name="Zdobnov E.M."/>
            <person name="Grigoriev I.V."/>
            <person name="Lynch M."/>
            <person name="Boore J.L."/>
        </authorList>
    </citation>
    <scope>NUCLEOTIDE SEQUENCE [LARGE SCALE GENOMIC DNA]</scope>
</reference>
<name>E9HXT2_DAPPU</name>
<dbReference type="HOGENOM" id="CLU_2199596_0_0_1"/>
<evidence type="ECO:0000313" key="2">
    <source>
        <dbReference type="Proteomes" id="UP000000305"/>
    </source>
</evidence>
<dbReference type="AlphaFoldDB" id="E9HXT2"/>
<protein>
    <submittedName>
        <fullName evidence="1">Uncharacterized protein</fullName>
    </submittedName>
</protein>
<evidence type="ECO:0000313" key="1">
    <source>
        <dbReference type="EMBL" id="EFX63449.1"/>
    </source>
</evidence>
<dbReference type="EMBL" id="GL733071">
    <property type="protein sequence ID" value="EFX63449.1"/>
    <property type="molecule type" value="Genomic_DNA"/>
</dbReference>
<sequence>MLNEPQAPEPIRENSCEILNRWLLPRRLVEKKLSLRPRAKLKGYCPSLCSLLPMFVSRMTSGSHGKKGSITQHLVLPVYQCLETKGACPSLTFAMTCHHTRFSTLGMV</sequence>
<proteinExistence type="predicted"/>
<gene>
    <name evidence="1" type="ORF">DAPPUDRAFT_335442</name>
</gene>
<organism evidence="1 2">
    <name type="scientific">Daphnia pulex</name>
    <name type="common">Water flea</name>
    <dbReference type="NCBI Taxonomy" id="6669"/>
    <lineage>
        <taxon>Eukaryota</taxon>
        <taxon>Metazoa</taxon>
        <taxon>Ecdysozoa</taxon>
        <taxon>Arthropoda</taxon>
        <taxon>Crustacea</taxon>
        <taxon>Branchiopoda</taxon>
        <taxon>Diplostraca</taxon>
        <taxon>Cladocera</taxon>
        <taxon>Anomopoda</taxon>
        <taxon>Daphniidae</taxon>
        <taxon>Daphnia</taxon>
    </lineage>
</organism>
<dbReference type="OrthoDB" id="10056847at2759"/>
<keyword evidence="2" id="KW-1185">Reference proteome</keyword>